<protein>
    <recommendedName>
        <fullName evidence="5">Zinc finger PHD-type domain-containing protein</fullName>
    </recommendedName>
</protein>
<dbReference type="PANTHER" id="PTHR32410:SF216">
    <property type="entry name" value="PHORBOL-ESTER_DAG-TYPE DOMAIN-CONTAINING PROTEIN"/>
    <property type="match status" value="1"/>
</dbReference>
<organism evidence="6 7">
    <name type="scientific">Rubroshorea leprosula</name>
    <dbReference type="NCBI Taxonomy" id="152421"/>
    <lineage>
        <taxon>Eukaryota</taxon>
        <taxon>Viridiplantae</taxon>
        <taxon>Streptophyta</taxon>
        <taxon>Embryophyta</taxon>
        <taxon>Tracheophyta</taxon>
        <taxon>Spermatophyta</taxon>
        <taxon>Magnoliopsida</taxon>
        <taxon>eudicotyledons</taxon>
        <taxon>Gunneridae</taxon>
        <taxon>Pentapetalae</taxon>
        <taxon>rosids</taxon>
        <taxon>malvids</taxon>
        <taxon>Malvales</taxon>
        <taxon>Dipterocarpaceae</taxon>
        <taxon>Rubroshorea</taxon>
    </lineage>
</organism>
<evidence type="ECO:0000313" key="6">
    <source>
        <dbReference type="EMBL" id="GKV33450.1"/>
    </source>
</evidence>
<keyword evidence="2" id="KW-0677">Repeat</keyword>
<feature type="domain" description="Zinc finger PHD-type" evidence="5">
    <location>
        <begin position="792"/>
        <end position="850"/>
    </location>
</feature>
<dbReference type="InterPro" id="IPR001965">
    <property type="entry name" value="Znf_PHD"/>
</dbReference>
<accession>A0AAV5L8P4</accession>
<keyword evidence="7" id="KW-1185">Reference proteome</keyword>
<dbReference type="InterPro" id="IPR053192">
    <property type="entry name" value="Vacuole_Formation_Reg"/>
</dbReference>
<sequence length="1085" mass="125565">MEPKNFLHEHPLHFFEEWSNVHSETSSVNCSSGCGQPISTQFYACIDCKFFLHKSCSELPLNITHPFHDKHPLILLSDSPYESGPAVCNFCDRDVDGFVYHCSSCQFDLDIKCALLPEFLNGEFPKVDHHFHVEHPFFFIENLSHEVELDSSRHCSVCFEQLSSDSSFYTCLACELFLHKSCSETELPLNINHPFHDKHTLTLTLVKVDRVVRCQFCQESFYSAGLLYHCSSCNFNLDIKCALLPEFLNGEFPKVDHHFHVEHPLFFIENLGHEVELDFSHHCSVCFEQLSSDSSFYTCLACELFLHKSCSETELPLNINHPFHEKHTLALTLVKVDGVVRCQFCQESFYSAGLLYHCSSCNFDLDIKCALLPEFLNGDFPKVDHHIHVEHPLFFIQKNLISDGYKVELRSHCFVCPDSLSGSSFYYCPECQLFLHKSCAFEEGPLKINHSFHDEHALTLKKGSPSWWSRPACNFCLNVIKEFRYSCSSCEFHLDDRCALHITKDLPKRDHRFSHDHPLAFVQILSDEVKINASCSVCSKPLLGTSFYNCPDCRIFLHKECEAELWAKIEHVAHPEHPLSLVFSAHYTCNFCQEDKRDVKKIGYKCPSCAFYIHHECTLPRFFPKSKIHDHQLSPFMRKNPFICDACGGAGDNARYFCLKCSIMIHRDCIFLPKLIKFKLHNHHILGHNYRFPQKVGEKWTCQFCFKKVVAEYGSYKCLHSDCTYVLHGSCVKKNEGRLYIEVESENEESDDEASSSSSCAVALGDKIDHFSHEHELVLDKEEIIMNGDKKCCDGCALPILEAAYSCPQPECNFSLHKACAQIGEDKPHWASRDPVPVIMESHFECRFCKYDCSGFRSIWKGVDGNRRKICHRCSEIDFITKHEAHDQHFLFCDEDHKGPCSGCGEEMGEYGGYRCTLAEEEENCKFFALDYRCMTRPLTAEHRFHHHPLKLIYEDPYKDDDGDPFQHMCEICEDRRDPKLWFYRCDECDFDAHPDCVLGDYPFIKRGSIYYYYIICDSHQEPLRYFQSEKYPYPKCHWCGDPCKDQLALNCPHSDCPFALHLKCRDLYDSASIEDVLMVSTRWD</sequence>
<dbReference type="SUPFAM" id="SSF57889">
    <property type="entry name" value="Cysteine-rich domain"/>
    <property type="match status" value="11"/>
</dbReference>
<evidence type="ECO:0000259" key="5">
    <source>
        <dbReference type="SMART" id="SM00249"/>
    </source>
</evidence>
<evidence type="ECO:0000256" key="2">
    <source>
        <dbReference type="ARBA" id="ARBA00022737"/>
    </source>
</evidence>
<dbReference type="PANTHER" id="PTHR32410">
    <property type="entry name" value="CYSTEINE/HISTIDINE-RICH C1 DOMAIN FAMILY PROTEIN"/>
    <property type="match status" value="1"/>
</dbReference>
<dbReference type="InterPro" id="IPR004146">
    <property type="entry name" value="DC1"/>
</dbReference>
<dbReference type="Proteomes" id="UP001054252">
    <property type="component" value="Unassembled WGS sequence"/>
</dbReference>
<dbReference type="SMART" id="SM00249">
    <property type="entry name" value="PHD"/>
    <property type="match status" value="6"/>
</dbReference>
<feature type="domain" description="Zinc finger PHD-type" evidence="5">
    <location>
        <begin position="282"/>
        <end position="346"/>
    </location>
</feature>
<keyword evidence="3" id="KW-0863">Zinc-finger</keyword>
<keyword evidence="4" id="KW-0862">Zinc</keyword>
<dbReference type="Pfam" id="PF03107">
    <property type="entry name" value="C1_2"/>
    <property type="match status" value="10"/>
</dbReference>
<comment type="caution">
    <text evidence="6">The sequence shown here is derived from an EMBL/GenBank/DDBJ whole genome shotgun (WGS) entry which is preliminary data.</text>
</comment>
<feature type="domain" description="Zinc finger PHD-type" evidence="5">
    <location>
        <begin position="643"/>
        <end position="706"/>
    </location>
</feature>
<gene>
    <name evidence="6" type="ORF">SLEP1_g41967</name>
</gene>
<keyword evidence="1" id="KW-0479">Metal-binding</keyword>
<evidence type="ECO:0000256" key="3">
    <source>
        <dbReference type="ARBA" id="ARBA00022771"/>
    </source>
</evidence>
<evidence type="ECO:0000313" key="7">
    <source>
        <dbReference type="Proteomes" id="UP001054252"/>
    </source>
</evidence>
<evidence type="ECO:0000256" key="4">
    <source>
        <dbReference type="ARBA" id="ARBA00022833"/>
    </source>
</evidence>
<evidence type="ECO:0000256" key="1">
    <source>
        <dbReference type="ARBA" id="ARBA00022723"/>
    </source>
</evidence>
<dbReference type="EMBL" id="BPVZ01000100">
    <property type="protein sequence ID" value="GKV33450.1"/>
    <property type="molecule type" value="Genomic_DNA"/>
</dbReference>
<feature type="domain" description="Zinc finger PHD-type" evidence="5">
    <location>
        <begin position="969"/>
        <end position="1021"/>
    </location>
</feature>
<feature type="domain" description="Zinc finger PHD-type" evidence="5">
    <location>
        <begin position="29"/>
        <end position="92"/>
    </location>
</feature>
<feature type="domain" description="Zinc finger PHD-type" evidence="5">
    <location>
        <begin position="154"/>
        <end position="218"/>
    </location>
</feature>
<reference evidence="6 7" key="1">
    <citation type="journal article" date="2021" name="Commun. Biol.">
        <title>The genome of Shorea leprosula (Dipterocarpaceae) highlights the ecological relevance of drought in aseasonal tropical rainforests.</title>
        <authorList>
            <person name="Ng K.K.S."/>
            <person name="Kobayashi M.J."/>
            <person name="Fawcett J.A."/>
            <person name="Hatakeyama M."/>
            <person name="Paape T."/>
            <person name="Ng C.H."/>
            <person name="Ang C.C."/>
            <person name="Tnah L.H."/>
            <person name="Lee C.T."/>
            <person name="Nishiyama T."/>
            <person name="Sese J."/>
            <person name="O'Brien M.J."/>
            <person name="Copetti D."/>
            <person name="Mohd Noor M.I."/>
            <person name="Ong R.C."/>
            <person name="Putra M."/>
            <person name="Sireger I.Z."/>
            <person name="Indrioko S."/>
            <person name="Kosugi Y."/>
            <person name="Izuno A."/>
            <person name="Isagi Y."/>
            <person name="Lee S.L."/>
            <person name="Shimizu K.K."/>
        </authorList>
    </citation>
    <scope>NUCLEOTIDE SEQUENCE [LARGE SCALE GENOMIC DNA]</scope>
    <source>
        <strain evidence="6">214</strain>
    </source>
</reference>
<dbReference type="AlphaFoldDB" id="A0AAV5L8P4"/>
<name>A0AAV5L8P4_9ROSI</name>
<dbReference type="InterPro" id="IPR046349">
    <property type="entry name" value="C1-like_sf"/>
</dbReference>
<dbReference type="GO" id="GO:0008270">
    <property type="term" value="F:zinc ion binding"/>
    <property type="evidence" value="ECO:0007669"/>
    <property type="project" value="UniProtKB-KW"/>
</dbReference>
<proteinExistence type="predicted"/>